<dbReference type="GO" id="GO:0030170">
    <property type="term" value="F:pyridoxal phosphate binding"/>
    <property type="evidence" value="ECO:0007669"/>
    <property type="project" value="InterPro"/>
</dbReference>
<dbReference type="PANTHER" id="PTHR46383:SF2">
    <property type="entry name" value="AMINOTRANSFERASE"/>
    <property type="match status" value="1"/>
</dbReference>
<dbReference type="InterPro" id="IPR050596">
    <property type="entry name" value="AspAT/PAT-like"/>
</dbReference>
<organism evidence="7">
    <name type="scientific">hydrothermal vent metagenome</name>
    <dbReference type="NCBI Taxonomy" id="652676"/>
    <lineage>
        <taxon>unclassified sequences</taxon>
        <taxon>metagenomes</taxon>
        <taxon>ecological metagenomes</taxon>
    </lineage>
</organism>
<accession>A0A3B0TY30</accession>
<dbReference type="PROSITE" id="PS00105">
    <property type="entry name" value="AA_TRANSFER_CLASS_1"/>
    <property type="match status" value="1"/>
</dbReference>
<name>A0A3B0TY30_9ZZZZ</name>
<proteinExistence type="inferred from homology"/>
<evidence type="ECO:0000256" key="2">
    <source>
        <dbReference type="ARBA" id="ARBA00007441"/>
    </source>
</evidence>
<keyword evidence="3 7" id="KW-0032">Aminotransferase</keyword>
<comment type="similarity">
    <text evidence="2">Belongs to the class-I pyridoxal-phosphate-dependent aminotransferase family.</text>
</comment>
<protein>
    <submittedName>
        <fullName evidence="7">Valine--pyruvate aminotransferase</fullName>
        <ecNumber evidence="7">2.6.1.66</ecNumber>
    </submittedName>
</protein>
<evidence type="ECO:0000256" key="3">
    <source>
        <dbReference type="ARBA" id="ARBA00022576"/>
    </source>
</evidence>
<dbReference type="Gene3D" id="3.40.640.10">
    <property type="entry name" value="Type I PLP-dependent aspartate aminotransferase-like (Major domain)"/>
    <property type="match status" value="1"/>
</dbReference>
<keyword evidence="7" id="KW-0670">Pyruvate</keyword>
<feature type="domain" description="Aminotransferase class I/classII large" evidence="6">
    <location>
        <begin position="30"/>
        <end position="372"/>
    </location>
</feature>
<evidence type="ECO:0000256" key="1">
    <source>
        <dbReference type="ARBA" id="ARBA00001933"/>
    </source>
</evidence>
<sequence length="380" mass="42079">MVSRKIAGISPFIVMEVLERAAEMERKGANVIHLEVGEPDFDAPACVSKAVGEAFKQGHTHYTHSLGDPELRQEIVKKYKSDYGASISDEQIIITSGSSPAILLTLAVLCNNHDEVILSDPGYACYPNFIKFIGAKAVKVPVYEDDGFQYRPSEIKKYINTKTKAIMINSPMNPTGNLLPEEVMGELTTLGPPIISDEIYHGLVYKGKAHSILEFSGDAFVLNGFSKLYAMTGLRLGYVIAPPAYVRAMQKIQQNLFICAGSTAQRAGIAALRYAGGDIRQMKRTYNERRIFIIRRLKELGFNIRVEPTGAFYVFVNAKHLSKNSYKLAFDILEKAHVGVTPGIDFGENGEGFLRFSYANSLDNIKEGMDRLESYLSGLL</sequence>
<dbReference type="InterPro" id="IPR004838">
    <property type="entry name" value="NHTrfase_class1_PyrdxlP-BS"/>
</dbReference>
<dbReference type="SUPFAM" id="SSF53383">
    <property type="entry name" value="PLP-dependent transferases"/>
    <property type="match status" value="1"/>
</dbReference>
<dbReference type="PANTHER" id="PTHR46383">
    <property type="entry name" value="ASPARTATE AMINOTRANSFERASE"/>
    <property type="match status" value="1"/>
</dbReference>
<dbReference type="InterPro" id="IPR015421">
    <property type="entry name" value="PyrdxlP-dep_Trfase_major"/>
</dbReference>
<reference evidence="7" key="1">
    <citation type="submission" date="2018-06" db="EMBL/GenBank/DDBJ databases">
        <authorList>
            <person name="Zhirakovskaya E."/>
        </authorList>
    </citation>
    <scope>NUCLEOTIDE SEQUENCE</scope>
</reference>
<keyword evidence="5" id="KW-0663">Pyridoxal phosphate</keyword>
<gene>
    <name evidence="7" type="ORF">MNBD_BACTEROID01-2015</name>
</gene>
<dbReference type="Pfam" id="PF00155">
    <property type="entry name" value="Aminotran_1_2"/>
    <property type="match status" value="1"/>
</dbReference>
<dbReference type="GO" id="GO:0009042">
    <property type="term" value="F:valine-pyruvate transaminase activity"/>
    <property type="evidence" value="ECO:0007669"/>
    <property type="project" value="UniProtKB-EC"/>
</dbReference>
<dbReference type="InterPro" id="IPR004839">
    <property type="entry name" value="Aminotransferase_I/II_large"/>
</dbReference>
<keyword evidence="4 7" id="KW-0808">Transferase</keyword>
<dbReference type="InterPro" id="IPR015424">
    <property type="entry name" value="PyrdxlP-dep_Trfase"/>
</dbReference>
<evidence type="ECO:0000256" key="5">
    <source>
        <dbReference type="ARBA" id="ARBA00022898"/>
    </source>
</evidence>
<evidence type="ECO:0000259" key="6">
    <source>
        <dbReference type="Pfam" id="PF00155"/>
    </source>
</evidence>
<dbReference type="EC" id="2.6.1.66" evidence="7"/>
<evidence type="ECO:0000313" key="7">
    <source>
        <dbReference type="EMBL" id="VAW17049.1"/>
    </source>
</evidence>
<evidence type="ECO:0000256" key="4">
    <source>
        <dbReference type="ARBA" id="ARBA00022679"/>
    </source>
</evidence>
<dbReference type="GO" id="GO:0006520">
    <property type="term" value="P:amino acid metabolic process"/>
    <property type="evidence" value="ECO:0007669"/>
    <property type="project" value="InterPro"/>
</dbReference>
<dbReference type="AlphaFoldDB" id="A0A3B0TY30"/>
<comment type="cofactor">
    <cofactor evidence="1">
        <name>pyridoxal 5'-phosphate</name>
        <dbReference type="ChEBI" id="CHEBI:597326"/>
    </cofactor>
</comment>
<dbReference type="EMBL" id="UOEP01000067">
    <property type="protein sequence ID" value="VAW17049.1"/>
    <property type="molecule type" value="Genomic_DNA"/>
</dbReference>
<dbReference type="CDD" id="cd00609">
    <property type="entry name" value="AAT_like"/>
    <property type="match status" value="1"/>
</dbReference>